<dbReference type="CDD" id="cd11529">
    <property type="entry name" value="NTP-PPase_MazG_Cterm"/>
    <property type="match status" value="1"/>
</dbReference>
<keyword evidence="4" id="KW-1185">Reference proteome</keyword>
<evidence type="ECO:0000313" key="3">
    <source>
        <dbReference type="EMBL" id="SDP96002.1"/>
    </source>
</evidence>
<evidence type="ECO:0000259" key="2">
    <source>
        <dbReference type="Pfam" id="PF03819"/>
    </source>
</evidence>
<dbReference type="AlphaFoldDB" id="A0A1H0WZB8"/>
<reference evidence="4" key="1">
    <citation type="submission" date="2016-10" db="EMBL/GenBank/DDBJ databases">
        <authorList>
            <person name="Varghese N."/>
            <person name="Submissions S."/>
        </authorList>
    </citation>
    <scope>NUCLEOTIDE SEQUENCE [LARGE SCALE GENOMIC DNA]</scope>
    <source>
        <strain evidence="4">IBRC-M10078</strain>
    </source>
</reference>
<dbReference type="FunFam" id="1.10.287.1080:FF:000003">
    <property type="entry name" value="Nucleoside triphosphate pyrophosphohydrolase"/>
    <property type="match status" value="1"/>
</dbReference>
<dbReference type="RefSeq" id="WP_090859534.1">
    <property type="nucleotide sequence ID" value="NZ_FNJU01000020.1"/>
</dbReference>
<dbReference type="InterPro" id="IPR035013">
    <property type="entry name" value="YabN_N"/>
</dbReference>
<dbReference type="GO" id="GO:0032259">
    <property type="term" value="P:methylation"/>
    <property type="evidence" value="ECO:0007669"/>
    <property type="project" value="UniProtKB-KW"/>
</dbReference>
<dbReference type="GO" id="GO:0046076">
    <property type="term" value="P:dTTP catabolic process"/>
    <property type="evidence" value="ECO:0007669"/>
    <property type="project" value="TreeGrafter"/>
</dbReference>
<dbReference type="NCBIfam" id="TIGR00444">
    <property type="entry name" value="mazG"/>
    <property type="match status" value="1"/>
</dbReference>
<dbReference type="OrthoDB" id="9808939at2"/>
<dbReference type="GO" id="GO:0046052">
    <property type="term" value="P:UTP catabolic process"/>
    <property type="evidence" value="ECO:0007669"/>
    <property type="project" value="TreeGrafter"/>
</dbReference>
<gene>
    <name evidence="3" type="ORF">SAMN05216565_12028</name>
</gene>
<feature type="domain" description="NTP pyrophosphohydrolase MazG-like" evidence="2">
    <location>
        <begin position="393"/>
        <end position="455"/>
    </location>
</feature>
<dbReference type="PANTHER" id="PTHR30522">
    <property type="entry name" value="NUCLEOSIDE TRIPHOSPHATE PYROPHOSPHOHYDROLASE"/>
    <property type="match status" value="1"/>
</dbReference>
<dbReference type="PANTHER" id="PTHR30522:SF0">
    <property type="entry name" value="NUCLEOSIDE TRIPHOSPHATE PYROPHOSPHOHYDROLASE"/>
    <property type="match status" value="1"/>
</dbReference>
<dbReference type="GO" id="GO:0047429">
    <property type="term" value="F:nucleoside triphosphate diphosphatase activity"/>
    <property type="evidence" value="ECO:0007669"/>
    <property type="project" value="InterPro"/>
</dbReference>
<protein>
    <submittedName>
        <fullName evidence="3">Tetrapyrrole methylase family protein / MazG family protein</fullName>
    </submittedName>
</protein>
<feature type="domain" description="Tetrapyrrole methylase" evidence="1">
    <location>
        <begin position="4"/>
        <end position="207"/>
    </location>
</feature>
<proteinExistence type="predicted"/>
<dbReference type="InterPro" id="IPR014777">
    <property type="entry name" value="4pyrrole_Mease_sub1"/>
</dbReference>
<dbReference type="InterPro" id="IPR048011">
    <property type="entry name" value="NTP-PPase_MazG-like_C"/>
</dbReference>
<dbReference type="InterPro" id="IPR024180">
    <property type="entry name" value="Tetrapyrrole_Mease/MazG_pred"/>
</dbReference>
<dbReference type="Gene3D" id="1.10.287.1080">
    <property type="entry name" value="MazG-like"/>
    <property type="match status" value="2"/>
</dbReference>
<evidence type="ECO:0000259" key="1">
    <source>
        <dbReference type="Pfam" id="PF00590"/>
    </source>
</evidence>
<dbReference type="EMBL" id="FNJU01000020">
    <property type="protein sequence ID" value="SDP96002.1"/>
    <property type="molecule type" value="Genomic_DNA"/>
</dbReference>
<dbReference type="GO" id="GO:0006950">
    <property type="term" value="P:response to stress"/>
    <property type="evidence" value="ECO:0007669"/>
    <property type="project" value="UniProtKB-ARBA"/>
</dbReference>
<dbReference type="SUPFAM" id="SSF53790">
    <property type="entry name" value="Tetrapyrrole methylase"/>
    <property type="match status" value="1"/>
</dbReference>
<dbReference type="InterPro" id="IPR011551">
    <property type="entry name" value="NTP_PyrPHydrolase_MazG"/>
</dbReference>
<dbReference type="FunFam" id="3.40.1010.10:FF:000008">
    <property type="entry name" value="Similar to nucleoside triphosphate pyrophosphohydrolase, MazG"/>
    <property type="match status" value="1"/>
</dbReference>
<keyword evidence="3" id="KW-0489">Methyltransferase</keyword>
<dbReference type="GO" id="GO:0006203">
    <property type="term" value="P:dGTP catabolic process"/>
    <property type="evidence" value="ECO:0007669"/>
    <property type="project" value="TreeGrafter"/>
</dbReference>
<dbReference type="Pfam" id="PF00590">
    <property type="entry name" value="TP_methylase"/>
    <property type="match status" value="1"/>
</dbReference>
<dbReference type="GO" id="GO:0008168">
    <property type="term" value="F:methyltransferase activity"/>
    <property type="evidence" value="ECO:0007669"/>
    <property type="project" value="UniProtKB-KW"/>
</dbReference>
<feature type="domain" description="NTP pyrophosphohydrolase MazG-like" evidence="2">
    <location>
        <begin position="255"/>
        <end position="328"/>
    </location>
</feature>
<keyword evidence="3" id="KW-0808">Transferase</keyword>
<dbReference type="PIRSF" id="PIRSF002845">
    <property type="entry name" value="Ttrprl_mtas_MazG"/>
    <property type="match status" value="1"/>
</dbReference>
<dbReference type="InterPro" id="IPR000878">
    <property type="entry name" value="4pyrrol_Mease"/>
</dbReference>
<dbReference type="InterPro" id="IPR004518">
    <property type="entry name" value="MazG-like_dom"/>
</dbReference>
<dbReference type="SUPFAM" id="SSF101386">
    <property type="entry name" value="all-alpha NTP pyrophosphatases"/>
    <property type="match status" value="2"/>
</dbReference>
<sequence>MKHRITIVGLGAGDLNQLPFGIYKRLMNAEHLFLRTKEHPVIYELEQEGLVYKSYDHIYEGNDQFLDVYEEIVARLIEEARTKDIIFAVPGHPFVAEKTVQLLISKEKDSHFLVEVEGGQSFIDPLFTSLQVDPIEGFQFLDGLTFEYDELQLTQHIIICQVYDGMVASHVKLTLMEQLPDDYEVFIVTAVGSKDEVINKVPLYELDRGIELSNLTSIYVPPVKDTNVLSHDFRTFKKVIASLRGPGGCPWDQKQTHESLKKYLLEEAYELLEAIDNEDDAHMVEELGDVLLQVVLHAQIGEDEGYFSINDVIKTVTEKMIRRHPHVFSDVIAEDADAVVKNWEEIKKGEKGEQKAESILDHVPKSFTGLMKAFKYQKIAGKVGFDWQEIDPMWAKVKEEIEEFKEAIQGKHEDQKKRMISEFGDILFALVNVARFYEIDPEEAIIMTNDKFYRRFLYIEQKVQSMEKEMENMTLDELDGIWNEAKQKGL</sequence>
<dbReference type="InterPro" id="IPR035996">
    <property type="entry name" value="4pyrrol_Methylase_sf"/>
</dbReference>
<dbReference type="CDD" id="cd11528">
    <property type="entry name" value="NTP-PPase_MazG_Nterm"/>
    <property type="match status" value="1"/>
</dbReference>
<accession>A0A1H0WZB8</accession>
<dbReference type="Proteomes" id="UP000199159">
    <property type="component" value="Unassembled WGS sequence"/>
</dbReference>
<dbReference type="NCBIfam" id="NF007113">
    <property type="entry name" value="PRK09562.1"/>
    <property type="match status" value="1"/>
</dbReference>
<dbReference type="InterPro" id="IPR048015">
    <property type="entry name" value="NTP-PPase_MazG-like_N"/>
</dbReference>
<dbReference type="Pfam" id="PF03819">
    <property type="entry name" value="MazG"/>
    <property type="match status" value="2"/>
</dbReference>
<dbReference type="Gene3D" id="3.40.1010.10">
    <property type="entry name" value="Cobalt-precorrin-4 Transmethylase, Domain 1"/>
    <property type="match status" value="1"/>
</dbReference>
<name>A0A1H0WZB8_9BACI</name>
<dbReference type="GO" id="GO:0046047">
    <property type="term" value="P:TTP catabolic process"/>
    <property type="evidence" value="ECO:0007669"/>
    <property type="project" value="TreeGrafter"/>
</dbReference>
<organism evidence="3 4">
    <name type="scientific">Litchfieldia salsa</name>
    <dbReference type="NCBI Taxonomy" id="930152"/>
    <lineage>
        <taxon>Bacteria</taxon>
        <taxon>Bacillati</taxon>
        <taxon>Bacillota</taxon>
        <taxon>Bacilli</taxon>
        <taxon>Bacillales</taxon>
        <taxon>Bacillaceae</taxon>
        <taxon>Litchfieldia</taxon>
    </lineage>
</organism>
<dbReference type="FunFam" id="1.10.287.1080:FF:000001">
    <property type="entry name" value="Nucleoside triphosphate pyrophosphohydrolase"/>
    <property type="match status" value="1"/>
</dbReference>
<evidence type="ECO:0000313" key="4">
    <source>
        <dbReference type="Proteomes" id="UP000199159"/>
    </source>
</evidence>
<dbReference type="CDD" id="cd11723">
    <property type="entry name" value="YabN_N_like"/>
    <property type="match status" value="1"/>
</dbReference>
<dbReference type="STRING" id="930152.SAMN05216565_12028"/>
<dbReference type="GO" id="GO:0046061">
    <property type="term" value="P:dATP catabolic process"/>
    <property type="evidence" value="ECO:0007669"/>
    <property type="project" value="TreeGrafter"/>
</dbReference>
<dbReference type="GO" id="GO:0046081">
    <property type="term" value="P:dUTP catabolic process"/>
    <property type="evidence" value="ECO:0007669"/>
    <property type="project" value="TreeGrafter"/>
</dbReference>